<keyword evidence="2" id="KW-1134">Transmembrane beta strand</keyword>
<evidence type="ECO:0000256" key="1">
    <source>
        <dbReference type="ARBA" id="ARBA00007613"/>
    </source>
</evidence>
<keyword evidence="2" id="KW-0732">Signal</keyword>
<dbReference type="Gene3D" id="1.20.1600.10">
    <property type="entry name" value="Outer membrane efflux proteins (OEP)"/>
    <property type="match status" value="1"/>
</dbReference>
<sequence length="490" mass="51801">MKNVFFWLGPACLLAMSGCASVPDAPRPFPLVAQQYSVAPEELTGGAATATPKVLDAWWTLFDEPMLNQLVKQALQASTEARMSMARMREARAVREAALTQYRPQGGLRAGGERRGSRNLGHGSSALDMQGAGGGARSSANLDVLVSWELDLFGRGDALQRQADGDYGSAIYGAYAERAALVAEVARSLFETQRLAAALADAQATVAIQTRLQEVLARKVERGLAPLSESARVDAGLLSAQANAMVLQSQLDATRRALLVLVGMGDEPLAALALDHEQTRPPALPQALPAELLSRRPDVLQARAQMQAAAGGLDLARLALLPSVSLTPGIGLNWQKQGASLSTGFWSLAANAALPVLDRPRLLANARAQGARAEQAVIAYEQVVQRAFSEADQALLRMAPDGRRIAALEQAQHRAQAAYDASVKGYGAGFFDLIVVLDSELVYREARVALTNARAEALAHAVQVFQALGGGWNSGAKALDADSNGEGING</sequence>
<keyword evidence="5" id="KW-1185">Reference proteome</keyword>
<feature type="chain" id="PRO_5044972677" evidence="2">
    <location>
        <begin position="23"/>
        <end position="490"/>
    </location>
</feature>
<comment type="caution">
    <text evidence="4">The sequence shown here is derived from an EMBL/GenBank/DDBJ whole genome shotgun (WGS) entry which is preliminary data.</text>
</comment>
<dbReference type="Pfam" id="PF02321">
    <property type="entry name" value="OEP"/>
    <property type="match status" value="2"/>
</dbReference>
<evidence type="ECO:0000256" key="3">
    <source>
        <dbReference type="SAM" id="MobiDB-lite"/>
    </source>
</evidence>
<organism evidence="4 5">
    <name type="scientific">Comamonas odontotermitis</name>
    <dbReference type="NCBI Taxonomy" id="379895"/>
    <lineage>
        <taxon>Bacteria</taxon>
        <taxon>Pseudomonadati</taxon>
        <taxon>Pseudomonadota</taxon>
        <taxon>Betaproteobacteria</taxon>
        <taxon>Burkholderiales</taxon>
        <taxon>Comamonadaceae</taxon>
        <taxon>Comamonas</taxon>
    </lineage>
</organism>
<evidence type="ECO:0000313" key="5">
    <source>
        <dbReference type="Proteomes" id="UP000562492"/>
    </source>
</evidence>
<dbReference type="PROSITE" id="PS51257">
    <property type="entry name" value="PROKAR_LIPOPROTEIN"/>
    <property type="match status" value="1"/>
</dbReference>
<dbReference type="NCBIfam" id="TIGR01845">
    <property type="entry name" value="outer_NodT"/>
    <property type="match status" value="1"/>
</dbReference>
<dbReference type="SUPFAM" id="SSF56954">
    <property type="entry name" value="Outer membrane efflux proteins (OEP)"/>
    <property type="match status" value="1"/>
</dbReference>
<evidence type="ECO:0000313" key="4">
    <source>
        <dbReference type="EMBL" id="MBB6579752.1"/>
    </source>
</evidence>
<keyword evidence="2 4" id="KW-0449">Lipoprotein</keyword>
<dbReference type="EMBL" id="JACHKZ010000037">
    <property type="protein sequence ID" value="MBB6579752.1"/>
    <property type="molecule type" value="Genomic_DNA"/>
</dbReference>
<dbReference type="InterPro" id="IPR003423">
    <property type="entry name" value="OMP_efflux"/>
</dbReference>
<comment type="similarity">
    <text evidence="1 2">Belongs to the outer membrane factor (OMF) (TC 1.B.17) family.</text>
</comment>
<dbReference type="Gene3D" id="2.20.200.10">
    <property type="entry name" value="Outer membrane efflux proteins (OEP)"/>
    <property type="match status" value="1"/>
</dbReference>
<keyword evidence="2" id="KW-0812">Transmembrane</keyword>
<name>A0ABR6RL24_9BURK</name>
<protein>
    <submittedName>
        <fullName evidence="4">NodT family efflux transporter outer membrane factor (OMF) lipoprotein</fullName>
    </submittedName>
</protein>
<comment type="subcellular location">
    <subcellularLocation>
        <location evidence="2">Cell membrane</location>
        <topology evidence="2">Lipid-anchor</topology>
    </subcellularLocation>
</comment>
<feature type="signal peptide" evidence="2">
    <location>
        <begin position="1"/>
        <end position="22"/>
    </location>
</feature>
<keyword evidence="2" id="KW-0564">Palmitate</keyword>
<dbReference type="Proteomes" id="UP000562492">
    <property type="component" value="Unassembled WGS sequence"/>
</dbReference>
<reference evidence="4 5" key="1">
    <citation type="submission" date="2020-08" db="EMBL/GenBank/DDBJ databases">
        <title>Functional genomics of gut bacteria from endangered species of beetles.</title>
        <authorList>
            <person name="Carlos-Shanley C."/>
        </authorList>
    </citation>
    <scope>NUCLEOTIDE SEQUENCE [LARGE SCALE GENOMIC DNA]</scope>
    <source>
        <strain evidence="4 5">S00124</strain>
    </source>
</reference>
<accession>A0ABR6RL24</accession>
<gene>
    <name evidence="4" type="ORF">HNP33_003868</name>
</gene>
<proteinExistence type="inferred from homology"/>
<dbReference type="RefSeq" id="WP_184711357.1">
    <property type="nucleotide sequence ID" value="NZ_JACHKZ010000037.1"/>
</dbReference>
<feature type="region of interest" description="Disordered" evidence="3">
    <location>
        <begin position="105"/>
        <end position="134"/>
    </location>
</feature>
<dbReference type="InterPro" id="IPR010131">
    <property type="entry name" value="MdtP/NodT-like"/>
</dbReference>
<dbReference type="PANTHER" id="PTHR30203">
    <property type="entry name" value="OUTER MEMBRANE CATION EFFLUX PROTEIN"/>
    <property type="match status" value="1"/>
</dbReference>
<keyword evidence="2" id="KW-0472">Membrane</keyword>
<evidence type="ECO:0000256" key="2">
    <source>
        <dbReference type="RuleBase" id="RU362097"/>
    </source>
</evidence>